<keyword evidence="11" id="KW-1185">Reference proteome</keyword>
<feature type="transmembrane region" description="Helical" evidence="8">
    <location>
        <begin position="140"/>
        <end position="163"/>
    </location>
</feature>
<evidence type="ECO:0000256" key="2">
    <source>
        <dbReference type="ARBA" id="ARBA00008537"/>
    </source>
</evidence>
<feature type="transmembrane region" description="Helical" evidence="8">
    <location>
        <begin position="224"/>
        <end position="245"/>
    </location>
</feature>
<evidence type="ECO:0000256" key="5">
    <source>
        <dbReference type="ARBA" id="ARBA00022692"/>
    </source>
</evidence>
<name>A0A917Q9M1_9NOCA</name>
<comment type="similarity">
    <text evidence="2">Belongs to the major facilitator superfamily. EmrB family.</text>
</comment>
<feature type="transmembrane region" description="Helical" evidence="8">
    <location>
        <begin position="12"/>
        <end position="30"/>
    </location>
</feature>
<dbReference type="EMBL" id="BMMW01000001">
    <property type="protein sequence ID" value="GGK36562.1"/>
    <property type="molecule type" value="Genomic_DNA"/>
</dbReference>
<evidence type="ECO:0000256" key="7">
    <source>
        <dbReference type="ARBA" id="ARBA00023136"/>
    </source>
</evidence>
<dbReference type="InterPro" id="IPR005829">
    <property type="entry name" value="Sugar_transporter_CS"/>
</dbReference>
<keyword evidence="7 8" id="KW-0472">Membrane</keyword>
<dbReference type="GO" id="GO:0022857">
    <property type="term" value="F:transmembrane transporter activity"/>
    <property type="evidence" value="ECO:0007669"/>
    <property type="project" value="InterPro"/>
</dbReference>
<dbReference type="RefSeq" id="WP_188827075.1">
    <property type="nucleotide sequence ID" value="NZ_BMMW01000001.1"/>
</dbReference>
<dbReference type="PANTHER" id="PTHR42718">
    <property type="entry name" value="MAJOR FACILITATOR SUPERFAMILY MULTIDRUG TRANSPORTER MFSC"/>
    <property type="match status" value="1"/>
</dbReference>
<dbReference type="InterPro" id="IPR020846">
    <property type="entry name" value="MFS_dom"/>
</dbReference>
<protein>
    <submittedName>
        <fullName evidence="10">MFS transporter</fullName>
    </submittedName>
</protein>
<feature type="transmembrane region" description="Helical" evidence="8">
    <location>
        <begin position="428"/>
        <end position="447"/>
    </location>
</feature>
<feature type="transmembrane region" description="Helical" evidence="8">
    <location>
        <begin position="266"/>
        <end position="286"/>
    </location>
</feature>
<evidence type="ECO:0000256" key="3">
    <source>
        <dbReference type="ARBA" id="ARBA00022448"/>
    </source>
</evidence>
<evidence type="ECO:0000256" key="6">
    <source>
        <dbReference type="ARBA" id="ARBA00022989"/>
    </source>
</evidence>
<feature type="transmembrane region" description="Helical" evidence="8">
    <location>
        <begin position="403"/>
        <end position="422"/>
    </location>
</feature>
<dbReference type="Gene3D" id="1.20.1720.10">
    <property type="entry name" value="Multidrug resistance protein D"/>
    <property type="match status" value="1"/>
</dbReference>
<keyword evidence="5 8" id="KW-0812">Transmembrane</keyword>
<dbReference type="PRINTS" id="PR01036">
    <property type="entry name" value="TCRTETB"/>
</dbReference>
<feature type="transmembrane region" description="Helical" evidence="8">
    <location>
        <begin position="50"/>
        <end position="70"/>
    </location>
</feature>
<dbReference type="PROSITE" id="PS00216">
    <property type="entry name" value="SUGAR_TRANSPORT_1"/>
    <property type="match status" value="1"/>
</dbReference>
<sequence length="455" mass="47215">MTNGPGGFTHRQLATLGAAMLGFFVVGLDAQIVNVALPDIGKALGGGLSALQWIITGYTLTFSALILFAGTLSDRIGARHTYMLGMVLFVVASTACGLAPNLGVLVAARLVQGAGAALVTPTSLALIREGFTKEAQRTRAIGLWAVGGSVAAAAGPIVGGALTIIDWRFIFWVNIPVVAFALLCATRTVVSPRRKVPFDVVGQLCAIVALGSFTFAVIEGEKLRWTSPIIIGLFIVTVFAGAGFLAAQHWGAHPMVPLRLFTDKQLCIVLVVAFTTMAAFYGVVFVQSLYFQNQRHESALMTGVLFLPMTALVTILSAKAATLIDRFGRRALITCGVTLQAAGLLVIAFLPESVSIWTVSAAMILVGGGGALTVPPLTSIVLDHAPIELAGTASGVLNTFRQVGGSLGVAGIGAVIAAHTAFMSGMRIGLVATVIVLLVTAVLSLGLDGRKRSHA</sequence>
<dbReference type="AlphaFoldDB" id="A0A917Q9M1"/>
<dbReference type="Gene3D" id="1.20.1250.20">
    <property type="entry name" value="MFS general substrate transporter like domains"/>
    <property type="match status" value="1"/>
</dbReference>
<feature type="domain" description="Major facilitator superfamily (MFS) profile" evidence="9">
    <location>
        <begin position="15"/>
        <end position="452"/>
    </location>
</feature>
<dbReference type="InterPro" id="IPR036259">
    <property type="entry name" value="MFS_trans_sf"/>
</dbReference>
<gene>
    <name evidence="10" type="primary">mmr</name>
    <name evidence="10" type="ORF">GCM10011591_05240</name>
</gene>
<comment type="caution">
    <text evidence="10">The sequence shown here is derived from an EMBL/GenBank/DDBJ whole genome shotgun (WGS) entry which is preliminary data.</text>
</comment>
<evidence type="ECO:0000313" key="10">
    <source>
        <dbReference type="EMBL" id="GGK36562.1"/>
    </source>
</evidence>
<comment type="subcellular location">
    <subcellularLocation>
        <location evidence="1">Cell membrane</location>
        <topology evidence="1">Multi-pass membrane protein</topology>
    </subcellularLocation>
</comment>
<proteinExistence type="inferred from homology"/>
<keyword evidence="4" id="KW-1003">Cell membrane</keyword>
<feature type="transmembrane region" description="Helical" evidence="8">
    <location>
        <begin position="82"/>
        <end position="100"/>
    </location>
</feature>
<evidence type="ECO:0000259" key="9">
    <source>
        <dbReference type="PROSITE" id="PS50850"/>
    </source>
</evidence>
<feature type="transmembrane region" description="Helical" evidence="8">
    <location>
        <begin position="198"/>
        <end position="218"/>
    </location>
</feature>
<evidence type="ECO:0000256" key="1">
    <source>
        <dbReference type="ARBA" id="ARBA00004651"/>
    </source>
</evidence>
<reference evidence="10" key="2">
    <citation type="submission" date="2020-09" db="EMBL/GenBank/DDBJ databases">
        <authorList>
            <person name="Sun Q."/>
            <person name="Zhou Y."/>
        </authorList>
    </citation>
    <scope>NUCLEOTIDE SEQUENCE</scope>
    <source>
        <strain evidence="10">CGMCC 4.7278</strain>
    </source>
</reference>
<dbReference type="CDD" id="cd17321">
    <property type="entry name" value="MFS_MMR_MDR_like"/>
    <property type="match status" value="1"/>
</dbReference>
<accession>A0A917Q9M1</accession>
<dbReference type="InterPro" id="IPR004638">
    <property type="entry name" value="EmrB-like"/>
</dbReference>
<dbReference type="NCBIfam" id="TIGR00711">
    <property type="entry name" value="efflux_EmrB"/>
    <property type="match status" value="1"/>
</dbReference>
<dbReference type="PANTHER" id="PTHR42718:SF9">
    <property type="entry name" value="MAJOR FACILITATOR SUPERFAMILY MULTIDRUG TRANSPORTER MFSC"/>
    <property type="match status" value="1"/>
</dbReference>
<evidence type="ECO:0000256" key="4">
    <source>
        <dbReference type="ARBA" id="ARBA00022475"/>
    </source>
</evidence>
<evidence type="ECO:0000256" key="8">
    <source>
        <dbReference type="SAM" id="Phobius"/>
    </source>
</evidence>
<keyword evidence="3" id="KW-0813">Transport</keyword>
<feature type="transmembrane region" description="Helical" evidence="8">
    <location>
        <begin position="356"/>
        <end position="382"/>
    </location>
</feature>
<evidence type="ECO:0000313" key="11">
    <source>
        <dbReference type="Proteomes" id="UP000612956"/>
    </source>
</evidence>
<dbReference type="PROSITE" id="PS50850">
    <property type="entry name" value="MFS"/>
    <property type="match status" value="1"/>
</dbReference>
<keyword evidence="6 8" id="KW-1133">Transmembrane helix</keyword>
<feature type="transmembrane region" description="Helical" evidence="8">
    <location>
        <begin position="106"/>
        <end position="128"/>
    </location>
</feature>
<dbReference type="InterPro" id="IPR011701">
    <property type="entry name" value="MFS"/>
</dbReference>
<organism evidence="10 11">
    <name type="scientific">Nocardia camponoti</name>
    <dbReference type="NCBI Taxonomy" id="1616106"/>
    <lineage>
        <taxon>Bacteria</taxon>
        <taxon>Bacillati</taxon>
        <taxon>Actinomycetota</taxon>
        <taxon>Actinomycetes</taxon>
        <taxon>Mycobacteriales</taxon>
        <taxon>Nocardiaceae</taxon>
        <taxon>Nocardia</taxon>
    </lineage>
</organism>
<feature type="transmembrane region" description="Helical" evidence="8">
    <location>
        <begin position="298"/>
        <end position="318"/>
    </location>
</feature>
<feature type="transmembrane region" description="Helical" evidence="8">
    <location>
        <begin position="330"/>
        <end position="350"/>
    </location>
</feature>
<feature type="transmembrane region" description="Helical" evidence="8">
    <location>
        <begin position="169"/>
        <end position="186"/>
    </location>
</feature>
<reference evidence="10" key="1">
    <citation type="journal article" date="2014" name="Int. J. Syst. Evol. Microbiol.">
        <title>Complete genome sequence of Corynebacterium casei LMG S-19264T (=DSM 44701T), isolated from a smear-ripened cheese.</title>
        <authorList>
            <consortium name="US DOE Joint Genome Institute (JGI-PGF)"/>
            <person name="Walter F."/>
            <person name="Albersmeier A."/>
            <person name="Kalinowski J."/>
            <person name="Ruckert C."/>
        </authorList>
    </citation>
    <scope>NUCLEOTIDE SEQUENCE</scope>
    <source>
        <strain evidence="10">CGMCC 4.7278</strain>
    </source>
</reference>
<dbReference type="Proteomes" id="UP000612956">
    <property type="component" value="Unassembled WGS sequence"/>
</dbReference>
<dbReference type="Pfam" id="PF07690">
    <property type="entry name" value="MFS_1"/>
    <property type="match status" value="1"/>
</dbReference>
<dbReference type="GO" id="GO:0005886">
    <property type="term" value="C:plasma membrane"/>
    <property type="evidence" value="ECO:0007669"/>
    <property type="project" value="UniProtKB-SubCell"/>
</dbReference>
<dbReference type="SUPFAM" id="SSF103473">
    <property type="entry name" value="MFS general substrate transporter"/>
    <property type="match status" value="1"/>
</dbReference>